<keyword evidence="4" id="KW-0472">Membrane</keyword>
<comment type="caution">
    <text evidence="5">The sequence shown here is derived from an EMBL/GenBank/DDBJ whole genome shotgun (WGS) entry which is preliminary data.</text>
</comment>
<protein>
    <recommendedName>
        <fullName evidence="7">Methyltransferase domain-containing protein</fullName>
    </recommendedName>
</protein>
<dbReference type="Proteomes" id="UP000672602">
    <property type="component" value="Unassembled WGS sequence"/>
</dbReference>
<proteinExistence type="predicted"/>
<dbReference type="InterPro" id="IPR029063">
    <property type="entry name" value="SAM-dependent_MTases_sf"/>
</dbReference>
<reference evidence="5" key="1">
    <citation type="submission" date="2021-04" db="EMBL/GenBank/DDBJ databases">
        <authorList>
            <person name="Zhang D.-C."/>
        </authorList>
    </citation>
    <scope>NUCLEOTIDE SEQUENCE</scope>
    <source>
        <strain evidence="5">CGMCC 1.15697</strain>
    </source>
</reference>
<gene>
    <name evidence="5" type="ORF">KAJ83_07240</name>
</gene>
<dbReference type="RefSeq" id="WP_210681389.1">
    <property type="nucleotide sequence ID" value="NZ_JAGMWN010000003.1"/>
</dbReference>
<organism evidence="5 6">
    <name type="scientific">Marivibrio halodurans</name>
    <dbReference type="NCBI Taxonomy" id="2039722"/>
    <lineage>
        <taxon>Bacteria</taxon>
        <taxon>Pseudomonadati</taxon>
        <taxon>Pseudomonadota</taxon>
        <taxon>Alphaproteobacteria</taxon>
        <taxon>Rhodospirillales</taxon>
        <taxon>Rhodospirillaceae</taxon>
        <taxon>Marivibrio</taxon>
    </lineage>
</organism>
<keyword evidence="3" id="KW-0949">S-adenosyl-L-methionine</keyword>
<keyword evidence="2" id="KW-0808">Transferase</keyword>
<keyword evidence="6" id="KW-1185">Reference proteome</keyword>
<evidence type="ECO:0000256" key="4">
    <source>
        <dbReference type="SAM" id="Phobius"/>
    </source>
</evidence>
<dbReference type="PANTHER" id="PTHR13610:SF9">
    <property type="entry name" value="FI06469P"/>
    <property type="match status" value="1"/>
</dbReference>
<name>A0A8J7V2E4_9PROT</name>
<dbReference type="InterPro" id="IPR026170">
    <property type="entry name" value="FAM173A/B"/>
</dbReference>
<dbReference type="PANTHER" id="PTHR13610">
    <property type="entry name" value="METHYLTRANSFERASE DOMAIN-CONTAINING PROTEIN"/>
    <property type="match status" value="1"/>
</dbReference>
<feature type="transmembrane region" description="Helical" evidence="4">
    <location>
        <begin position="23"/>
        <end position="44"/>
    </location>
</feature>
<evidence type="ECO:0000313" key="6">
    <source>
        <dbReference type="Proteomes" id="UP000672602"/>
    </source>
</evidence>
<evidence type="ECO:0000256" key="3">
    <source>
        <dbReference type="ARBA" id="ARBA00022691"/>
    </source>
</evidence>
<feature type="transmembrane region" description="Helical" evidence="4">
    <location>
        <begin position="50"/>
        <end position="68"/>
    </location>
</feature>
<dbReference type="SUPFAM" id="SSF53335">
    <property type="entry name" value="S-adenosyl-L-methionine-dependent methyltransferases"/>
    <property type="match status" value="1"/>
</dbReference>
<keyword evidence="1" id="KW-0489">Methyltransferase</keyword>
<dbReference type="Gene3D" id="3.40.50.150">
    <property type="entry name" value="Vaccinia Virus protein VP39"/>
    <property type="match status" value="1"/>
</dbReference>
<feature type="transmembrane region" description="Helical" evidence="4">
    <location>
        <begin position="73"/>
        <end position="90"/>
    </location>
</feature>
<evidence type="ECO:0008006" key="7">
    <source>
        <dbReference type="Google" id="ProtNLM"/>
    </source>
</evidence>
<evidence type="ECO:0000313" key="5">
    <source>
        <dbReference type="EMBL" id="MBP5856797.1"/>
    </source>
</evidence>
<keyword evidence="4" id="KW-0812">Transmembrane</keyword>
<keyword evidence="4" id="KW-1133">Transmembrane helix</keyword>
<evidence type="ECO:0000256" key="1">
    <source>
        <dbReference type="ARBA" id="ARBA00022603"/>
    </source>
</evidence>
<dbReference type="EMBL" id="JAGMWN010000003">
    <property type="protein sequence ID" value="MBP5856797.1"/>
    <property type="molecule type" value="Genomic_DNA"/>
</dbReference>
<dbReference type="GO" id="GO:0016279">
    <property type="term" value="F:protein-lysine N-methyltransferase activity"/>
    <property type="evidence" value="ECO:0007669"/>
    <property type="project" value="InterPro"/>
</dbReference>
<dbReference type="GO" id="GO:0032259">
    <property type="term" value="P:methylation"/>
    <property type="evidence" value="ECO:0007669"/>
    <property type="project" value="UniProtKB-KW"/>
</dbReference>
<accession>A0A8J7V2E4</accession>
<sequence length="279" mass="29554">MVRAPSPPGPIVRVARAPISRAVLAFLLSGALTAAAIQALWQGLGIDPPLWSKIVGAGMGAAGFGALFRLPRWWWGVLALAPAAFVGARTLALPGWSYALLAVAALLTLHNSAGERVPLYLTGRASRTALGGLVDAARPIQAIDLGCGLGGPLLAMATANRDPASRFLGVETAPFPFAIAWTRARLAGDRRVTVACRSIWSVDLSAFDLVYAFLSPAPMPRLMAKARRELREGALLVSNEFTDPAYPPDRRIIPEGTGGRPLNLWYAPIRVHSSGGQRP</sequence>
<dbReference type="AlphaFoldDB" id="A0A8J7V2E4"/>
<evidence type="ECO:0000256" key="2">
    <source>
        <dbReference type="ARBA" id="ARBA00022679"/>
    </source>
</evidence>